<organism evidence="2 3">
    <name type="scientific">Streptococcus oricebi</name>
    <dbReference type="NCBI Taxonomy" id="1547447"/>
    <lineage>
        <taxon>Bacteria</taxon>
        <taxon>Bacillati</taxon>
        <taxon>Bacillota</taxon>
        <taxon>Bacilli</taxon>
        <taxon>Lactobacillales</taxon>
        <taxon>Streptococcaceae</taxon>
        <taxon>Streptococcus</taxon>
    </lineage>
</organism>
<keyword evidence="1" id="KW-1133">Transmembrane helix</keyword>
<reference evidence="2 3" key="1">
    <citation type="submission" date="2018-02" db="EMBL/GenBank/DDBJ databases">
        <title>Draft genome sequence of Streptococcus oricebi CCUG 70868T type strain.</title>
        <authorList>
            <person name="Mendez V."/>
            <person name="Salva-Serra F."/>
            <person name="Jaen-Luchoro D."/>
            <person name="Gonzales-Siles L."/>
            <person name="Karlsson R."/>
            <person name="Engstrom-Jakobsson H."/>
            <person name="Busquets A."/>
            <person name="Gomila M."/>
            <person name="Pineiro-Iglesias B."/>
            <person name="Bennasar-Figueras A."/>
            <person name="Seeger M."/>
            <person name="Moore E."/>
        </authorList>
    </citation>
    <scope>NUCLEOTIDE SEQUENCE [LARGE SCALE GENOMIC DNA]</scope>
    <source>
        <strain evidence="2 3">CCUG 70868</strain>
    </source>
</reference>
<keyword evidence="1" id="KW-0472">Membrane</keyword>
<dbReference type="PIRSF" id="PIRSF033111">
    <property type="entry name" value="UCP033111"/>
    <property type="match status" value="1"/>
</dbReference>
<sequence>MSHLSLDQLSKKNQEFIRIATHQLIKDGKTDEEVKALLEDIIPEILENQPKGITARSLYGAPSSWASNLTKSQEEAAKHPKENDKPLVMWADASLFVLGFFAAINGATGFSSNAPAVYGLTTLIVASLTGGLAFYAMYHYVYRFYGADQKSSKRPPLLKSFLVIGAATLLWAASFSLTMFLPPVLNLRLPNLVVLIIGLIALALHFYLKKKYNIKSTMQSAPRR</sequence>
<dbReference type="Proteomes" id="UP001519296">
    <property type="component" value="Unassembled WGS sequence"/>
</dbReference>
<dbReference type="EMBL" id="PRDG01000005">
    <property type="protein sequence ID" value="MBP2623988.1"/>
    <property type="molecule type" value="Genomic_DNA"/>
</dbReference>
<proteinExistence type="predicted"/>
<dbReference type="RefSeq" id="WP_209628537.1">
    <property type="nucleotide sequence ID" value="NZ_PRDG01000005.1"/>
</dbReference>
<dbReference type="InterPro" id="IPR009214">
    <property type="entry name" value="DUF1129"/>
</dbReference>
<keyword evidence="1" id="KW-0812">Transmembrane</keyword>
<accession>A0ABS5B695</accession>
<feature type="transmembrane region" description="Helical" evidence="1">
    <location>
        <begin position="187"/>
        <end position="208"/>
    </location>
</feature>
<name>A0ABS5B695_9STRE</name>
<evidence type="ECO:0000256" key="1">
    <source>
        <dbReference type="SAM" id="Phobius"/>
    </source>
</evidence>
<feature type="transmembrane region" description="Helical" evidence="1">
    <location>
        <begin position="161"/>
        <end position="181"/>
    </location>
</feature>
<keyword evidence="3" id="KW-1185">Reference proteome</keyword>
<dbReference type="Pfam" id="PF06570">
    <property type="entry name" value="DUF1129"/>
    <property type="match status" value="1"/>
</dbReference>
<gene>
    <name evidence="2" type="ORF">C4K46_08560</name>
</gene>
<protein>
    <submittedName>
        <fullName evidence="2">DUF1129 domain-containing protein</fullName>
    </submittedName>
</protein>
<feature type="transmembrane region" description="Helical" evidence="1">
    <location>
        <begin position="87"/>
        <end position="104"/>
    </location>
</feature>
<comment type="caution">
    <text evidence="2">The sequence shown here is derived from an EMBL/GenBank/DDBJ whole genome shotgun (WGS) entry which is preliminary data.</text>
</comment>
<feature type="transmembrane region" description="Helical" evidence="1">
    <location>
        <begin position="116"/>
        <end position="141"/>
    </location>
</feature>
<evidence type="ECO:0000313" key="3">
    <source>
        <dbReference type="Proteomes" id="UP001519296"/>
    </source>
</evidence>
<evidence type="ECO:0000313" key="2">
    <source>
        <dbReference type="EMBL" id="MBP2623988.1"/>
    </source>
</evidence>